<dbReference type="EMBL" id="VSSQ01016479">
    <property type="protein sequence ID" value="MPM57853.1"/>
    <property type="molecule type" value="Genomic_DNA"/>
</dbReference>
<accession>A0A645B3X7</accession>
<organism evidence="1">
    <name type="scientific">bioreactor metagenome</name>
    <dbReference type="NCBI Taxonomy" id="1076179"/>
    <lineage>
        <taxon>unclassified sequences</taxon>
        <taxon>metagenomes</taxon>
        <taxon>ecological metagenomes</taxon>
    </lineage>
</organism>
<name>A0A645B3X7_9ZZZZ</name>
<reference evidence="1" key="1">
    <citation type="submission" date="2019-08" db="EMBL/GenBank/DDBJ databases">
        <authorList>
            <person name="Kucharzyk K."/>
            <person name="Murdoch R.W."/>
            <person name="Higgins S."/>
            <person name="Loffler F."/>
        </authorList>
    </citation>
    <scope>NUCLEOTIDE SEQUENCE</scope>
</reference>
<evidence type="ECO:0000313" key="1">
    <source>
        <dbReference type="EMBL" id="MPM57853.1"/>
    </source>
</evidence>
<proteinExistence type="predicted"/>
<comment type="caution">
    <text evidence="1">The sequence shown here is derived from an EMBL/GenBank/DDBJ whole genome shotgun (WGS) entry which is preliminary data.</text>
</comment>
<sequence length="105" mass="12154">MKSTCYLDKFDAFRQAFHKRKEFTSVSCKLENIVNSYYLRPVLLDHVKDLLAAEHTKMGNLSVSENSKGIPRKFPSSGRTTGNIDSINNPFLHEHPYFILCRIYI</sequence>
<protein>
    <submittedName>
        <fullName evidence="1">Uncharacterized protein</fullName>
    </submittedName>
</protein>
<dbReference type="AlphaFoldDB" id="A0A645B3X7"/>
<gene>
    <name evidence="1" type="ORF">SDC9_104677</name>
</gene>